<sequence length="154" mass="17890">MRAWNKTDSSILMILLLAAVALGWYYPSIPTEVPSHYGLNGKVDALSPKAFLWELYGILVSLQLILYFVGKINPRFYNYPFEIREENRELVLRATFRLLNELRIFILLLFLLIIGFSLFSMERIPIWFLLVTVLVPILLTIKGIILIYKANKPN</sequence>
<dbReference type="Pfam" id="PF07853">
    <property type="entry name" value="DUF1648"/>
    <property type="match status" value="1"/>
</dbReference>
<feature type="transmembrane region" description="Helical" evidence="1">
    <location>
        <begin position="126"/>
        <end position="148"/>
    </location>
</feature>
<dbReference type="EMBL" id="ACNN01000005">
    <property type="protein sequence ID" value="EEN83704.1"/>
    <property type="molecule type" value="Genomic_DNA"/>
</dbReference>
<evidence type="ECO:0000313" key="4">
    <source>
        <dbReference type="Proteomes" id="UP000004295"/>
    </source>
</evidence>
<protein>
    <recommendedName>
        <fullName evidence="2">DUF1648 domain-containing protein</fullName>
    </recommendedName>
</protein>
<keyword evidence="1" id="KW-0472">Membrane</keyword>
<dbReference type="InterPro" id="IPR012867">
    <property type="entry name" value="DUF1648"/>
</dbReference>
<dbReference type="Proteomes" id="UP000004295">
    <property type="component" value="Unassembled WGS sequence"/>
</dbReference>
<keyword evidence="4" id="KW-1185">Reference proteome</keyword>
<evidence type="ECO:0000313" key="3">
    <source>
        <dbReference type="EMBL" id="EEN83704.1"/>
    </source>
</evidence>
<accession>C3J829</accession>
<organism evidence="3 4">
    <name type="scientific">Porphyromonas endodontalis (strain ATCC 35406 / DSM 24491 / JCM 8526 / CCUG 16442 / BCRC 14492 / NCTC 13058 / HG 370)</name>
    <name type="common">Bacteroides endodontalis</name>
    <dbReference type="NCBI Taxonomy" id="553175"/>
    <lineage>
        <taxon>Bacteria</taxon>
        <taxon>Pseudomonadati</taxon>
        <taxon>Bacteroidota</taxon>
        <taxon>Bacteroidia</taxon>
        <taxon>Bacteroidales</taxon>
        <taxon>Porphyromonadaceae</taxon>
        <taxon>Porphyromonas</taxon>
    </lineage>
</organism>
<feature type="domain" description="DUF1648" evidence="2">
    <location>
        <begin position="13"/>
        <end position="58"/>
    </location>
</feature>
<comment type="caution">
    <text evidence="3">The sequence shown here is derived from an EMBL/GenBank/DDBJ whole genome shotgun (WGS) entry which is preliminary data.</text>
</comment>
<proteinExistence type="predicted"/>
<name>C3J829_POREA</name>
<evidence type="ECO:0000259" key="2">
    <source>
        <dbReference type="Pfam" id="PF07853"/>
    </source>
</evidence>
<gene>
    <name evidence="3" type="ORF">POREN0001_1272</name>
</gene>
<dbReference type="GeneID" id="93365584"/>
<feature type="transmembrane region" description="Helical" evidence="1">
    <location>
        <begin position="12"/>
        <end position="30"/>
    </location>
</feature>
<keyword evidence="1" id="KW-1133">Transmembrane helix</keyword>
<keyword evidence="1" id="KW-0812">Transmembrane</keyword>
<evidence type="ECO:0000256" key="1">
    <source>
        <dbReference type="SAM" id="Phobius"/>
    </source>
</evidence>
<dbReference type="AlphaFoldDB" id="C3J829"/>
<reference evidence="3 4" key="1">
    <citation type="submission" date="2009-04" db="EMBL/GenBank/DDBJ databases">
        <authorList>
            <person name="Sebastian Y."/>
            <person name="Madupu R."/>
            <person name="Durkin A.S."/>
            <person name="Torralba M."/>
            <person name="Methe B."/>
            <person name="Sutton G.G."/>
            <person name="Strausberg R.L."/>
            <person name="Nelson K.E."/>
        </authorList>
    </citation>
    <scope>NUCLEOTIDE SEQUENCE [LARGE SCALE GENOMIC DNA]</scope>
    <source>
        <strain evidence="4">ATCC 35406 / BCRC 14492 / JCM 8526 / NCTC 13058 / HG 370</strain>
    </source>
</reference>
<feature type="transmembrane region" description="Helical" evidence="1">
    <location>
        <begin position="102"/>
        <end position="120"/>
    </location>
</feature>
<feature type="transmembrane region" description="Helical" evidence="1">
    <location>
        <begin position="50"/>
        <end position="69"/>
    </location>
</feature>
<dbReference type="RefSeq" id="WP_004332171.1">
    <property type="nucleotide sequence ID" value="NZ_ACNN01000005.1"/>
</dbReference>